<protein>
    <submittedName>
        <fullName evidence="7">Methyl-accepting chemotaxis protein</fullName>
    </submittedName>
</protein>
<evidence type="ECO:0000256" key="1">
    <source>
        <dbReference type="ARBA" id="ARBA00023224"/>
    </source>
</evidence>
<accession>A0AAQ3LDC6</accession>
<dbReference type="Gene3D" id="6.10.340.10">
    <property type="match status" value="1"/>
</dbReference>
<feature type="transmembrane region" description="Helical" evidence="4">
    <location>
        <begin position="347"/>
        <end position="368"/>
    </location>
</feature>
<keyword evidence="1 3" id="KW-0807">Transducer</keyword>
<dbReference type="CDD" id="cd06225">
    <property type="entry name" value="HAMP"/>
    <property type="match status" value="1"/>
</dbReference>
<evidence type="ECO:0000256" key="2">
    <source>
        <dbReference type="ARBA" id="ARBA00029447"/>
    </source>
</evidence>
<dbReference type="SMART" id="SM00304">
    <property type="entry name" value="HAMP"/>
    <property type="match status" value="1"/>
</dbReference>
<dbReference type="SMART" id="SM00283">
    <property type="entry name" value="MA"/>
    <property type="match status" value="1"/>
</dbReference>
<keyword evidence="4" id="KW-1133">Transmembrane helix</keyword>
<feature type="transmembrane region" description="Helical" evidence="4">
    <location>
        <begin position="12"/>
        <end position="37"/>
    </location>
</feature>
<dbReference type="RefSeq" id="WP_317836235.1">
    <property type="nucleotide sequence ID" value="NZ_CP136920.1"/>
</dbReference>
<feature type="domain" description="Methyl-accepting transducer" evidence="5">
    <location>
        <begin position="427"/>
        <end position="663"/>
    </location>
</feature>
<dbReference type="AlphaFoldDB" id="A0AAQ3LDC6"/>
<gene>
    <name evidence="7" type="ORF">RZN69_11195</name>
</gene>
<evidence type="ECO:0000259" key="6">
    <source>
        <dbReference type="PROSITE" id="PS50885"/>
    </source>
</evidence>
<name>A0AAQ3LDC6_9BACT</name>
<dbReference type="Gene3D" id="1.10.287.950">
    <property type="entry name" value="Methyl-accepting chemotaxis protein"/>
    <property type="match status" value="1"/>
</dbReference>
<dbReference type="Gene3D" id="3.30.450.20">
    <property type="entry name" value="PAS domain"/>
    <property type="match status" value="2"/>
</dbReference>
<dbReference type="SUPFAM" id="SSF58104">
    <property type="entry name" value="Methyl-accepting chemotaxis protein (MCP) signaling domain"/>
    <property type="match status" value="1"/>
</dbReference>
<evidence type="ECO:0000313" key="7">
    <source>
        <dbReference type="EMBL" id="WOO43655.1"/>
    </source>
</evidence>
<dbReference type="PROSITE" id="PS50885">
    <property type="entry name" value="HAMP"/>
    <property type="match status" value="1"/>
</dbReference>
<keyword evidence="4" id="KW-0472">Membrane</keyword>
<comment type="similarity">
    <text evidence="2">Belongs to the methyl-accepting chemotaxis (MCP) protein family.</text>
</comment>
<evidence type="ECO:0000256" key="3">
    <source>
        <dbReference type="PROSITE-ProRule" id="PRU00284"/>
    </source>
</evidence>
<dbReference type="KEGG" id="puo:RZN69_11195"/>
<dbReference type="Pfam" id="PF00672">
    <property type="entry name" value="HAMP"/>
    <property type="match status" value="1"/>
</dbReference>
<dbReference type="PROSITE" id="PS50111">
    <property type="entry name" value="CHEMOTAXIS_TRANSDUC_2"/>
    <property type="match status" value="1"/>
</dbReference>
<dbReference type="GO" id="GO:0016020">
    <property type="term" value="C:membrane"/>
    <property type="evidence" value="ECO:0007669"/>
    <property type="project" value="InterPro"/>
</dbReference>
<proteinExistence type="inferred from homology"/>
<dbReference type="InterPro" id="IPR004089">
    <property type="entry name" value="MCPsignal_dom"/>
</dbReference>
<dbReference type="PANTHER" id="PTHR32089:SF120">
    <property type="entry name" value="METHYL-ACCEPTING CHEMOTAXIS PROTEIN TLPQ"/>
    <property type="match status" value="1"/>
</dbReference>
<dbReference type="Pfam" id="PF00015">
    <property type="entry name" value="MCPsignal"/>
    <property type="match status" value="1"/>
</dbReference>
<feature type="domain" description="HAMP" evidence="6">
    <location>
        <begin position="370"/>
        <end position="422"/>
    </location>
</feature>
<evidence type="ECO:0000313" key="8">
    <source>
        <dbReference type="Proteomes" id="UP001304300"/>
    </source>
</evidence>
<reference evidence="7 8" key="1">
    <citation type="submission" date="2023-10" db="EMBL/GenBank/DDBJ databases">
        <title>Rubellicoccus peritrichatus gen. nov., sp. nov., isolated from an algae of coral reef tank.</title>
        <authorList>
            <person name="Luo J."/>
        </authorList>
    </citation>
    <scope>NUCLEOTIDE SEQUENCE [LARGE SCALE GENOMIC DNA]</scope>
    <source>
        <strain evidence="7 8">CR14</strain>
    </source>
</reference>
<dbReference type="EMBL" id="CP136920">
    <property type="protein sequence ID" value="WOO43655.1"/>
    <property type="molecule type" value="Genomic_DNA"/>
</dbReference>
<keyword evidence="4" id="KW-0812">Transmembrane</keyword>
<evidence type="ECO:0000256" key="4">
    <source>
        <dbReference type="SAM" id="Phobius"/>
    </source>
</evidence>
<dbReference type="CDD" id="cd12913">
    <property type="entry name" value="PDC1_MCP_like"/>
    <property type="match status" value="1"/>
</dbReference>
<dbReference type="Proteomes" id="UP001304300">
    <property type="component" value="Chromosome"/>
</dbReference>
<organism evidence="7 8">
    <name type="scientific">Rubellicoccus peritrichatus</name>
    <dbReference type="NCBI Taxonomy" id="3080537"/>
    <lineage>
        <taxon>Bacteria</taxon>
        <taxon>Pseudomonadati</taxon>
        <taxon>Verrucomicrobiota</taxon>
        <taxon>Opitutia</taxon>
        <taxon>Puniceicoccales</taxon>
        <taxon>Cerasicoccaceae</taxon>
        <taxon>Rubellicoccus</taxon>
    </lineage>
</organism>
<dbReference type="GO" id="GO:0007165">
    <property type="term" value="P:signal transduction"/>
    <property type="evidence" value="ECO:0007669"/>
    <property type="project" value="UniProtKB-KW"/>
</dbReference>
<evidence type="ECO:0000259" key="5">
    <source>
        <dbReference type="PROSITE" id="PS50111"/>
    </source>
</evidence>
<dbReference type="InterPro" id="IPR003660">
    <property type="entry name" value="HAMP_dom"/>
</dbReference>
<keyword evidence="8" id="KW-1185">Reference proteome</keyword>
<sequence length="701" mass="77403">MGLFQFKSLRSQIAVIVSVPVITTLVVISSILLYEWYQQLSDSSMTEINLTTEKVAEEIEKANLESITLPKVMALAQENGLFGKREESIRYAEQILAIHPQLTGAYFGYEPNADGQDAEFLEVAKGNDRNAADKNGRFLPYWYRDHNDDSEILLTPLVDMETSFYYQGVKNRALNVSEMENIALADELSEYYDANRSVEQLAANTVAMITEPYVYEGKLIVEQTYPIIIDGEFKGIAGVDRALTFLHDKLAELKPFKTAQFILVSRRGRVIAATMNDDWKAERVENLPMTEVILPFYKMTTNPDLQLFTDAEGKEVFYDAAKIPTGNWTLIMQVDKDEIYAPLRKHLTYMICISIFGLVITFVVLILLANSIAKRIGSAANLATQVAQGDLTAKVEVTAKDETGTLQKSIKTMIGNLNSLISQVKLSSIQLTSTATNISSNAKVQEKAVNEFEDSTNTIAVAVKEISATSRELSETMNGVTKNATETASLADAGRTELESMESVIEKLAEANTTISNKLTVINERAKNINNVVTTITTVADQTNLLSLNAAIEAEKAGQYGLGFSVVAREIRRLADQTAVATLDIDDMVKEMQSSVATGVVEMDNFTQQMKQGIDGVRQVSCQLSLIIKHVQELTSQFESVREGMNTQSVGAEQIDSAMIQLKDAAKSTSTSIGGFKQATVELQQSMQVLRKEVDKFDVDT</sequence>
<dbReference type="PANTHER" id="PTHR32089">
    <property type="entry name" value="METHYL-ACCEPTING CHEMOTAXIS PROTEIN MCPB"/>
    <property type="match status" value="1"/>
</dbReference>